<organism evidence="2 3">
    <name type="scientific">Ornithinibacillus salinisoli</name>
    <dbReference type="NCBI Taxonomy" id="1848459"/>
    <lineage>
        <taxon>Bacteria</taxon>
        <taxon>Bacillati</taxon>
        <taxon>Bacillota</taxon>
        <taxon>Bacilli</taxon>
        <taxon>Bacillales</taxon>
        <taxon>Bacillaceae</taxon>
        <taxon>Ornithinibacillus</taxon>
    </lineage>
</organism>
<dbReference type="RefSeq" id="WP_377558082.1">
    <property type="nucleotide sequence ID" value="NZ_JBHUHQ010000019.1"/>
</dbReference>
<accession>A0ABW4W1Y5</accession>
<dbReference type="EMBL" id="JBHUHQ010000019">
    <property type="protein sequence ID" value="MFD2045443.1"/>
    <property type="molecule type" value="Genomic_DNA"/>
</dbReference>
<keyword evidence="1" id="KW-1133">Transmembrane helix</keyword>
<keyword evidence="3" id="KW-1185">Reference proteome</keyword>
<comment type="caution">
    <text evidence="2">The sequence shown here is derived from an EMBL/GenBank/DDBJ whole genome shotgun (WGS) entry which is preliminary data.</text>
</comment>
<evidence type="ECO:0000313" key="3">
    <source>
        <dbReference type="Proteomes" id="UP001597383"/>
    </source>
</evidence>
<name>A0ABW4W1Y5_9BACI</name>
<sequence length="94" mass="11082">MTEILFIITALGGLFILFRLFFTRGSILLELEKRYTDLREYVVAVEKELKTQGRKVSYKGNREFIIDGELYYIQDWNMPASGFPVQRTVLRKVK</sequence>
<keyword evidence="1" id="KW-0812">Transmembrane</keyword>
<keyword evidence="1" id="KW-0472">Membrane</keyword>
<feature type="transmembrane region" description="Helical" evidence="1">
    <location>
        <begin position="6"/>
        <end position="29"/>
    </location>
</feature>
<gene>
    <name evidence="2" type="ORF">ACFSJF_14280</name>
</gene>
<evidence type="ECO:0000256" key="1">
    <source>
        <dbReference type="SAM" id="Phobius"/>
    </source>
</evidence>
<reference evidence="3" key="1">
    <citation type="journal article" date="2019" name="Int. J. Syst. Evol. Microbiol.">
        <title>The Global Catalogue of Microorganisms (GCM) 10K type strain sequencing project: providing services to taxonomists for standard genome sequencing and annotation.</title>
        <authorList>
            <consortium name="The Broad Institute Genomics Platform"/>
            <consortium name="The Broad Institute Genome Sequencing Center for Infectious Disease"/>
            <person name="Wu L."/>
            <person name="Ma J."/>
        </authorList>
    </citation>
    <scope>NUCLEOTIDE SEQUENCE [LARGE SCALE GENOMIC DNA]</scope>
    <source>
        <strain evidence="3">R28</strain>
    </source>
</reference>
<proteinExistence type="predicted"/>
<evidence type="ECO:0000313" key="2">
    <source>
        <dbReference type="EMBL" id="MFD2045443.1"/>
    </source>
</evidence>
<protein>
    <submittedName>
        <fullName evidence="2">Uncharacterized protein</fullName>
    </submittedName>
</protein>
<dbReference type="Proteomes" id="UP001597383">
    <property type="component" value="Unassembled WGS sequence"/>
</dbReference>